<feature type="transmembrane region" description="Helical" evidence="1">
    <location>
        <begin position="137"/>
        <end position="155"/>
    </location>
</feature>
<organism evidence="2">
    <name type="scientific">marine sediment metagenome</name>
    <dbReference type="NCBI Taxonomy" id="412755"/>
    <lineage>
        <taxon>unclassified sequences</taxon>
        <taxon>metagenomes</taxon>
        <taxon>ecological metagenomes</taxon>
    </lineage>
</organism>
<evidence type="ECO:0000313" key="2">
    <source>
        <dbReference type="EMBL" id="KKL17544.1"/>
    </source>
</evidence>
<comment type="caution">
    <text evidence="2">The sequence shown here is derived from an EMBL/GenBank/DDBJ whole genome shotgun (WGS) entry which is preliminary data.</text>
</comment>
<feature type="transmembrane region" description="Helical" evidence="1">
    <location>
        <begin position="112"/>
        <end position="131"/>
    </location>
</feature>
<keyword evidence="1" id="KW-0812">Transmembrane</keyword>
<accession>A0A0F9B6I7</accession>
<feature type="transmembrane region" description="Helical" evidence="1">
    <location>
        <begin position="20"/>
        <end position="42"/>
    </location>
</feature>
<proteinExistence type="predicted"/>
<keyword evidence="1" id="KW-0472">Membrane</keyword>
<evidence type="ECO:0008006" key="3">
    <source>
        <dbReference type="Google" id="ProtNLM"/>
    </source>
</evidence>
<protein>
    <recommendedName>
        <fullName evidence="3">DUF4395 domain-containing protein</fullName>
    </recommendedName>
</protein>
<keyword evidence="1" id="KW-1133">Transmembrane helix</keyword>
<dbReference type="AlphaFoldDB" id="A0A0F9B6I7"/>
<reference evidence="2" key="1">
    <citation type="journal article" date="2015" name="Nature">
        <title>Complex archaea that bridge the gap between prokaryotes and eukaryotes.</title>
        <authorList>
            <person name="Spang A."/>
            <person name="Saw J.H."/>
            <person name="Jorgensen S.L."/>
            <person name="Zaremba-Niedzwiedzka K."/>
            <person name="Martijn J."/>
            <person name="Lind A.E."/>
            <person name="van Eijk R."/>
            <person name="Schleper C."/>
            <person name="Guy L."/>
            <person name="Ettema T.J."/>
        </authorList>
    </citation>
    <scope>NUCLEOTIDE SEQUENCE</scope>
</reference>
<gene>
    <name evidence="2" type="ORF">LCGC14_2484510</name>
</gene>
<sequence length="175" mass="20227">MVEEKKSKLFFLGIFPRCPFYTSVNISLIIVLIALGTVGIYFLNLWAAVAYLIYAISWYFLVQPVVHCQHCYYHTKETIEESTTGKTIENLMPKEQWVKLCLQKHVESGKKWGFNSFVAWFTPIILIVISFFLSFSIFALITLIGFLVVLAVMLYHMRYKVCPTCAIMEECHAAF</sequence>
<dbReference type="EMBL" id="LAZR01039217">
    <property type="protein sequence ID" value="KKL17544.1"/>
    <property type="molecule type" value="Genomic_DNA"/>
</dbReference>
<evidence type="ECO:0000256" key="1">
    <source>
        <dbReference type="SAM" id="Phobius"/>
    </source>
</evidence>
<name>A0A0F9B6I7_9ZZZZ</name>
<feature type="transmembrane region" description="Helical" evidence="1">
    <location>
        <begin position="48"/>
        <end position="66"/>
    </location>
</feature>